<gene>
    <name evidence="1" type="ORF">FTUN_5339</name>
</gene>
<dbReference type="KEGG" id="ftj:FTUN_5339"/>
<dbReference type="EMBL" id="CP053452">
    <property type="protein sequence ID" value="QJW97761.1"/>
    <property type="molecule type" value="Genomic_DNA"/>
</dbReference>
<sequence length="215" mass="24654">MTATETNERNLDIPPDLARRICRAVAKDAIRSGLVDPKGKTDEQLRSELRECIQNDYLERLGGIIIDHTDSLLRQARTFCRAGKLYYACLMYATWAEHWLNGLITTAGQRRGLPDDEITQIIRDTPLRAKLTWLLSLPSLPRIAARHRNLIVHLMDLRNGFVHYKWQGKDDTAQDQERAGVKWSVANFESTVKYILSYEERKIFSASLARACKVV</sequence>
<proteinExistence type="predicted"/>
<reference evidence="2" key="1">
    <citation type="submission" date="2020-05" db="EMBL/GenBank/DDBJ databases">
        <title>Frigoriglobus tundricola gen. nov., sp. nov., a psychrotolerant cellulolytic planctomycete of the family Gemmataceae with two divergent copies of 16S rRNA gene.</title>
        <authorList>
            <person name="Kulichevskaya I.S."/>
            <person name="Ivanova A.A."/>
            <person name="Naumoff D.G."/>
            <person name="Beletsky A.V."/>
            <person name="Rijpstra W.I.C."/>
            <person name="Sinninghe Damste J.S."/>
            <person name="Mardanov A.V."/>
            <person name="Ravin N.V."/>
            <person name="Dedysh S.N."/>
        </authorList>
    </citation>
    <scope>NUCLEOTIDE SEQUENCE [LARGE SCALE GENOMIC DNA]</scope>
    <source>
        <strain evidence="2">PL17</strain>
    </source>
</reference>
<organism evidence="1 2">
    <name type="scientific">Frigoriglobus tundricola</name>
    <dbReference type="NCBI Taxonomy" id="2774151"/>
    <lineage>
        <taxon>Bacteria</taxon>
        <taxon>Pseudomonadati</taxon>
        <taxon>Planctomycetota</taxon>
        <taxon>Planctomycetia</taxon>
        <taxon>Gemmatales</taxon>
        <taxon>Gemmataceae</taxon>
        <taxon>Frigoriglobus</taxon>
    </lineage>
</organism>
<dbReference type="AlphaFoldDB" id="A0A6M5YWU4"/>
<dbReference type="RefSeq" id="WP_171473073.1">
    <property type="nucleotide sequence ID" value="NZ_CP053452.2"/>
</dbReference>
<dbReference type="Proteomes" id="UP000503447">
    <property type="component" value="Chromosome"/>
</dbReference>
<name>A0A6M5YWU4_9BACT</name>
<keyword evidence="2" id="KW-1185">Reference proteome</keyword>
<accession>A0A6M5YWU4</accession>
<evidence type="ECO:0008006" key="3">
    <source>
        <dbReference type="Google" id="ProtNLM"/>
    </source>
</evidence>
<evidence type="ECO:0000313" key="2">
    <source>
        <dbReference type="Proteomes" id="UP000503447"/>
    </source>
</evidence>
<protein>
    <recommendedName>
        <fullName evidence="3">RiboL-PSP-HEPN domain-containing protein</fullName>
    </recommendedName>
</protein>
<evidence type="ECO:0000313" key="1">
    <source>
        <dbReference type="EMBL" id="QJW97761.1"/>
    </source>
</evidence>